<dbReference type="InterPro" id="IPR025502">
    <property type="entry name" value="TldD"/>
</dbReference>
<evidence type="ECO:0000256" key="3">
    <source>
        <dbReference type="ARBA" id="ARBA00022801"/>
    </source>
</evidence>
<sequence>MNSSDVAHMFYTYNQIDESRINRIVSDCLRVADGGELFLEMCISEALGFEDGILKYADFNSHQGFGLRSFCNELTAFVCSSEITEREIEKAAALVVSINNSGNSSNVSLTPTKQLLYPNINPLQSMAFDTKVKILQEVDTYLRSKNPYIKQIKTSLTGQWQVIQLILPDGSKVSDVRPLVRFNICVILEKNGRKESGTSGYGGRASYEEFVGDNKWKTIADEALRQAVINLESIDAPAGEMTVVLGPGWPGVLLHEAVGHGLEGDFNRKKVSAFSDSIGKKVAANGVTVVDDGTILGCRGSINIDDEGVPSGYNVLIEDGILVGYMQDKMNANLMNTSSTGNGRRQSYKDVVMPRMTNTYMLPGKYDPNEIISSVKKGIYAVHFSGGQVDITSGKFVFSASESYLIEDGKVTCPIKGATIIGNGPDVLTKVSMIGNDLKLDSGIGTCSKNGQDVPVGVGQPTLKIDNIVVGGTAI</sequence>
<evidence type="ECO:0000313" key="8">
    <source>
        <dbReference type="EMBL" id="QGR03108.1"/>
    </source>
</evidence>
<dbReference type="EMBL" id="CP033455">
    <property type="protein sequence ID" value="QGR03108.1"/>
    <property type="molecule type" value="Genomic_DNA"/>
</dbReference>
<keyword evidence="3" id="KW-0378">Hydrolase</keyword>
<keyword evidence="2" id="KW-0645">Protease</keyword>
<evidence type="ECO:0000259" key="7">
    <source>
        <dbReference type="Pfam" id="PF19290"/>
    </source>
</evidence>
<keyword evidence="9" id="KW-1185">Reference proteome</keyword>
<dbReference type="Pfam" id="PF01523">
    <property type="entry name" value="PmbA_TldD_1st"/>
    <property type="match status" value="1"/>
</dbReference>
<keyword evidence="4 8" id="KW-0482">Metalloprotease</keyword>
<dbReference type="NCBIfam" id="NF008006">
    <property type="entry name" value="PRK10735.1"/>
    <property type="match status" value="1"/>
</dbReference>
<evidence type="ECO:0000256" key="2">
    <source>
        <dbReference type="ARBA" id="ARBA00022670"/>
    </source>
</evidence>
<dbReference type="PANTHER" id="PTHR30624:SF4">
    <property type="entry name" value="METALLOPROTEASE TLDD"/>
    <property type="match status" value="1"/>
</dbReference>
<dbReference type="PANTHER" id="PTHR30624">
    <property type="entry name" value="UNCHARACTERIZED PROTEIN TLDD AND PMBA"/>
    <property type="match status" value="1"/>
</dbReference>
<evidence type="ECO:0000313" key="9">
    <source>
        <dbReference type="Proteomes" id="UP000422822"/>
    </source>
</evidence>
<dbReference type="InterPro" id="IPR035068">
    <property type="entry name" value="TldD/PmbA_N"/>
</dbReference>
<dbReference type="GO" id="GO:0005829">
    <property type="term" value="C:cytosol"/>
    <property type="evidence" value="ECO:0007669"/>
    <property type="project" value="TreeGrafter"/>
</dbReference>
<dbReference type="GO" id="GO:0008237">
    <property type="term" value="F:metallopeptidase activity"/>
    <property type="evidence" value="ECO:0007669"/>
    <property type="project" value="UniProtKB-KW"/>
</dbReference>
<dbReference type="Pfam" id="PF19289">
    <property type="entry name" value="PmbA_TldD_3rd"/>
    <property type="match status" value="1"/>
</dbReference>
<dbReference type="Gene3D" id="3.30.2290.10">
    <property type="entry name" value="PmbA/TldD superfamily"/>
    <property type="match status" value="1"/>
</dbReference>
<dbReference type="RefSeq" id="WP_158406275.1">
    <property type="nucleotide sequence ID" value="NZ_CP033454.1"/>
</dbReference>
<proteinExistence type="inferred from homology"/>
<comment type="similarity">
    <text evidence="1">Belongs to the peptidase U62 family.</text>
</comment>
<dbReference type="InterPro" id="IPR045570">
    <property type="entry name" value="Metalloprtase-TldD/E_cen_dom"/>
</dbReference>
<gene>
    <name evidence="8" type="primary">tldD</name>
    <name evidence="8" type="ORF">EDL80_00550</name>
</gene>
<dbReference type="InterPro" id="IPR051463">
    <property type="entry name" value="Peptidase_U62_metallo"/>
</dbReference>
<protein>
    <submittedName>
        <fullName evidence="8">Metalloprotease TldD</fullName>
    </submittedName>
</protein>
<evidence type="ECO:0000256" key="4">
    <source>
        <dbReference type="ARBA" id="ARBA00023049"/>
    </source>
</evidence>
<feature type="domain" description="Metalloprotease TldD/E C-terminal" evidence="6">
    <location>
        <begin position="239"/>
        <end position="472"/>
    </location>
</feature>
<name>A0AAE6QAC4_EHRRU</name>
<dbReference type="AlphaFoldDB" id="A0AAE6QAC4"/>
<feature type="domain" description="Metalloprotease TldD/E N-terminal" evidence="5">
    <location>
        <begin position="36"/>
        <end position="97"/>
    </location>
</feature>
<dbReference type="PIRSF" id="PIRSF004919">
    <property type="entry name" value="TldD"/>
    <property type="match status" value="1"/>
</dbReference>
<reference evidence="8 9" key="1">
    <citation type="submission" date="2018-10" db="EMBL/GenBank/DDBJ databases">
        <title>Propagation and draft genome sequences of three atypical Erhlichia ruminantium isolates.</title>
        <authorList>
            <person name="Liebenberg J."/>
            <person name="Steyn H."/>
            <person name="Josemans A."/>
            <person name="Zweygarth E."/>
        </authorList>
    </citation>
    <scope>NUCLEOTIDE SEQUENCE [LARGE SCALE GENOMIC DNA]</scope>
    <source>
        <strain evidence="8 9">Omatjenne</strain>
    </source>
</reference>
<dbReference type="InterPro" id="IPR002510">
    <property type="entry name" value="Metalloprtase-TldD/E_N"/>
</dbReference>
<evidence type="ECO:0000259" key="6">
    <source>
        <dbReference type="Pfam" id="PF19289"/>
    </source>
</evidence>
<dbReference type="InterPro" id="IPR045569">
    <property type="entry name" value="Metalloprtase-TldD/E_C"/>
</dbReference>
<feature type="domain" description="Metalloprotease TldD/E central" evidence="7">
    <location>
        <begin position="122"/>
        <end position="231"/>
    </location>
</feature>
<evidence type="ECO:0000259" key="5">
    <source>
        <dbReference type="Pfam" id="PF01523"/>
    </source>
</evidence>
<dbReference type="Pfam" id="PF19290">
    <property type="entry name" value="PmbA_TldD_2nd"/>
    <property type="match status" value="1"/>
</dbReference>
<organism evidence="8 9">
    <name type="scientific">Ehrlichia ruminantium</name>
    <name type="common">heartwater rickettsia</name>
    <name type="synonym">Cowdria ruminantium</name>
    <dbReference type="NCBI Taxonomy" id="779"/>
    <lineage>
        <taxon>Bacteria</taxon>
        <taxon>Pseudomonadati</taxon>
        <taxon>Pseudomonadota</taxon>
        <taxon>Alphaproteobacteria</taxon>
        <taxon>Rickettsiales</taxon>
        <taxon>Anaplasmataceae</taxon>
        <taxon>Ehrlichia</taxon>
    </lineage>
</organism>
<dbReference type="GO" id="GO:0006508">
    <property type="term" value="P:proteolysis"/>
    <property type="evidence" value="ECO:0007669"/>
    <property type="project" value="UniProtKB-KW"/>
</dbReference>
<dbReference type="Proteomes" id="UP000422822">
    <property type="component" value="Chromosome"/>
</dbReference>
<dbReference type="InterPro" id="IPR036059">
    <property type="entry name" value="TldD/PmbA_sf"/>
</dbReference>
<dbReference type="SUPFAM" id="SSF111283">
    <property type="entry name" value="Putative modulator of DNA gyrase, PmbA/TldD"/>
    <property type="match status" value="1"/>
</dbReference>
<accession>A0AAE6QAC4</accession>
<evidence type="ECO:0000256" key="1">
    <source>
        <dbReference type="ARBA" id="ARBA00005836"/>
    </source>
</evidence>